<keyword evidence="2" id="KW-1185">Reference proteome</keyword>
<dbReference type="EMBL" id="JABTTQ020000123">
    <property type="protein sequence ID" value="KAK6141536.1"/>
    <property type="molecule type" value="Genomic_DNA"/>
</dbReference>
<name>A0ABR0W4D9_REHGL</name>
<gene>
    <name evidence="1" type="ORF">DH2020_024721</name>
</gene>
<accession>A0ABR0W4D9</accession>
<dbReference type="Proteomes" id="UP001318860">
    <property type="component" value="Unassembled WGS sequence"/>
</dbReference>
<dbReference type="Gene3D" id="3.60.10.10">
    <property type="entry name" value="Endonuclease/exonuclease/phosphatase"/>
    <property type="match status" value="1"/>
</dbReference>
<dbReference type="PANTHER" id="PTHR33710:SF62">
    <property type="entry name" value="DUF4283 DOMAIN PROTEIN"/>
    <property type="match status" value="1"/>
</dbReference>
<evidence type="ECO:0008006" key="3">
    <source>
        <dbReference type="Google" id="ProtNLM"/>
    </source>
</evidence>
<comment type="caution">
    <text evidence="1">The sequence shown here is derived from an EMBL/GenBank/DDBJ whole genome shotgun (WGS) entry which is preliminary data.</text>
</comment>
<protein>
    <recommendedName>
        <fullName evidence="3">Endonuclease/exonuclease/phosphatase domain-containing protein</fullName>
    </recommendedName>
</protein>
<dbReference type="SUPFAM" id="SSF56219">
    <property type="entry name" value="DNase I-like"/>
    <property type="match status" value="1"/>
</dbReference>
<evidence type="ECO:0000313" key="2">
    <source>
        <dbReference type="Proteomes" id="UP001318860"/>
    </source>
</evidence>
<reference evidence="1 2" key="1">
    <citation type="journal article" date="2021" name="Comput. Struct. Biotechnol. J.">
        <title>De novo genome assembly of the potent medicinal plant Rehmannia glutinosa using nanopore technology.</title>
        <authorList>
            <person name="Ma L."/>
            <person name="Dong C."/>
            <person name="Song C."/>
            <person name="Wang X."/>
            <person name="Zheng X."/>
            <person name="Niu Y."/>
            <person name="Chen S."/>
            <person name="Feng W."/>
        </authorList>
    </citation>
    <scope>NUCLEOTIDE SEQUENCE [LARGE SCALE GENOMIC DNA]</scope>
    <source>
        <strain evidence="1">DH-2019</strain>
    </source>
</reference>
<organism evidence="1 2">
    <name type="scientific">Rehmannia glutinosa</name>
    <name type="common">Chinese foxglove</name>
    <dbReference type="NCBI Taxonomy" id="99300"/>
    <lineage>
        <taxon>Eukaryota</taxon>
        <taxon>Viridiplantae</taxon>
        <taxon>Streptophyta</taxon>
        <taxon>Embryophyta</taxon>
        <taxon>Tracheophyta</taxon>
        <taxon>Spermatophyta</taxon>
        <taxon>Magnoliopsida</taxon>
        <taxon>eudicotyledons</taxon>
        <taxon>Gunneridae</taxon>
        <taxon>Pentapetalae</taxon>
        <taxon>asterids</taxon>
        <taxon>lamiids</taxon>
        <taxon>Lamiales</taxon>
        <taxon>Orobanchaceae</taxon>
        <taxon>Rehmannieae</taxon>
        <taxon>Rehmannia</taxon>
    </lineage>
</organism>
<dbReference type="InterPro" id="IPR036691">
    <property type="entry name" value="Endo/exonu/phosph_ase_sf"/>
</dbReference>
<proteinExistence type="predicted"/>
<sequence>MSCIVWNAWGLGNPRAFGELRRLVKEHKPSLLFLSETRLVSKRCCRWRDILEFDGMFVVDCIGKSGEVAIYGLLLKTRMLHFEKSRGKFGRLYQDESTVPTPGLVGGDFNEICFSFEKWGGRPKANSQMENFREILEFCELRSMHENGEFFTWVGRNSADTQVFERLERFLNSEGWQRMYPTATTTNLEFFHSDHRPVKISLGPDFTMRRAGRNKNRFRFESCWLLENEFEFVVEAGWRVAPTNSSLQERLRICGEYMNEWAGARFRRLSKRIKDER</sequence>
<dbReference type="PANTHER" id="PTHR33710">
    <property type="entry name" value="BNAC02G09200D PROTEIN"/>
    <property type="match status" value="1"/>
</dbReference>
<evidence type="ECO:0000313" key="1">
    <source>
        <dbReference type="EMBL" id="KAK6141536.1"/>
    </source>
</evidence>